<evidence type="ECO:0000256" key="3">
    <source>
        <dbReference type="ARBA" id="ARBA00022729"/>
    </source>
</evidence>
<evidence type="ECO:0000256" key="7">
    <source>
        <dbReference type="SAM" id="SignalP"/>
    </source>
</evidence>
<gene>
    <name evidence="9" type="ORF">NG799_07050</name>
</gene>
<feature type="chain" id="PRO_5045799490" evidence="7">
    <location>
        <begin position="21"/>
        <end position="842"/>
    </location>
</feature>
<reference evidence="9 10" key="1">
    <citation type="journal article" date="2022" name="Front. Microbiol.">
        <title>High genomic differentiation and limited gene flow indicate recent cryptic speciation within the genus Laspinema (cyanobacteria).</title>
        <authorList>
            <person name="Stanojkovic A."/>
            <person name="Skoupy S."/>
            <person name="Skaloud P."/>
            <person name="Dvorak P."/>
        </authorList>
    </citation>
    <scope>NUCLEOTIDE SEQUENCE [LARGE SCALE GENOMIC DNA]</scope>
    <source>
        <strain evidence="9 10">D2a</strain>
    </source>
</reference>
<dbReference type="Proteomes" id="UP001525890">
    <property type="component" value="Unassembled WGS sequence"/>
</dbReference>
<keyword evidence="2" id="KW-0812">Transmembrane</keyword>
<feature type="compositionally biased region" description="Pro residues" evidence="6">
    <location>
        <begin position="239"/>
        <end position="251"/>
    </location>
</feature>
<dbReference type="InterPro" id="IPR034746">
    <property type="entry name" value="POTRA"/>
</dbReference>
<dbReference type="Pfam" id="PF01103">
    <property type="entry name" value="Omp85"/>
    <property type="match status" value="1"/>
</dbReference>
<comment type="subcellular location">
    <subcellularLocation>
        <location evidence="1">Membrane</location>
    </subcellularLocation>
</comment>
<dbReference type="PANTHER" id="PTHR12815">
    <property type="entry name" value="SORTING AND ASSEMBLY MACHINERY SAMM50 PROTEIN FAMILY MEMBER"/>
    <property type="match status" value="1"/>
</dbReference>
<dbReference type="InterPro" id="IPR013686">
    <property type="entry name" value="Polypept-transport_assoc_ShlB"/>
</dbReference>
<feature type="region of interest" description="Disordered" evidence="6">
    <location>
        <begin position="28"/>
        <end position="62"/>
    </location>
</feature>
<evidence type="ECO:0000313" key="9">
    <source>
        <dbReference type="EMBL" id="MCT7966088.1"/>
    </source>
</evidence>
<dbReference type="InterPro" id="IPR039910">
    <property type="entry name" value="D15-like"/>
</dbReference>
<evidence type="ECO:0000259" key="8">
    <source>
        <dbReference type="PROSITE" id="PS51779"/>
    </source>
</evidence>
<protein>
    <submittedName>
        <fullName evidence="9">BamA/TamA family outer membrane protein</fullName>
    </submittedName>
</protein>
<dbReference type="Pfam" id="PF07244">
    <property type="entry name" value="POTRA"/>
    <property type="match status" value="2"/>
</dbReference>
<evidence type="ECO:0000313" key="10">
    <source>
        <dbReference type="Proteomes" id="UP001525890"/>
    </source>
</evidence>
<dbReference type="InterPro" id="IPR000184">
    <property type="entry name" value="Bac_surfAg_D15"/>
</dbReference>
<feature type="domain" description="POTRA" evidence="8">
    <location>
        <begin position="260"/>
        <end position="331"/>
    </location>
</feature>
<dbReference type="Pfam" id="PF08479">
    <property type="entry name" value="POTRA_2"/>
    <property type="match status" value="1"/>
</dbReference>
<organism evidence="9 10">
    <name type="scientific">Laspinema palackyanum D2a</name>
    <dbReference type="NCBI Taxonomy" id="2953684"/>
    <lineage>
        <taxon>Bacteria</taxon>
        <taxon>Bacillati</taxon>
        <taxon>Cyanobacteriota</taxon>
        <taxon>Cyanophyceae</taxon>
        <taxon>Oscillatoriophycideae</taxon>
        <taxon>Oscillatoriales</taxon>
        <taxon>Laspinemataceae</taxon>
        <taxon>Laspinema</taxon>
        <taxon>Laspinema palackyanum</taxon>
    </lineage>
</organism>
<keyword evidence="4" id="KW-0472">Membrane</keyword>
<evidence type="ECO:0000256" key="2">
    <source>
        <dbReference type="ARBA" id="ARBA00022692"/>
    </source>
</evidence>
<proteinExistence type="predicted"/>
<dbReference type="InterPro" id="IPR010827">
    <property type="entry name" value="BamA/TamA_POTRA"/>
</dbReference>
<evidence type="ECO:0000256" key="4">
    <source>
        <dbReference type="ARBA" id="ARBA00023136"/>
    </source>
</evidence>
<sequence>MRLSPVLSAVLATCAILSIANPSRGETSALLAPSTTEPSMEVEDPTTTDPAERSPDGPADWAESSLIEGIKSIERIENGDAASLAVTQGQGEEISPAPDVVLPESQADQPGVELSEGDVTEETPVSGAELAVEEDPLVEAIAPEEEVLTAIGEQSDRPSQSPAELLLTPPLQQPDLSDRAEDWKRAIAQDPTPTEPGEPDAIETEPSTRPVVPEPTEEATPEPTDETAPEPTEEATPQPITPPPLIPPQSQPAPQAEPQVLVAEVVVSGVEGRLEDEVYRVISLRPGQTTTRSQLQQDINAIFATGYFSNVRAEPQDTPLGVRVTFVVESNPVLNGVEVRGNQVLPQEVIDEIFAEQYGDILNLRDFQEGIKQLNEWYQQNGYVLAQVIDTPQVAADGTVILEVAEGVVESIEIQFINEEGELVDAEGQPIRGRTKEYIVTRELELEPGEVFNRQTIERDLQRVFGLGIFEDVQISLNPGQNPRNVVVVVNVLERSTGSIAAGAGISSASGLFGTLSVQEQNLFGRNLKLGTELQIGQREVLFDVNFTDPWIAGWESRTSYTVNLFRRRSISFIFDGGDPEIELPDDGGRPRILRFGGGLTFSRPLDNGWRASLGTQYQRISTRDDDGDIARTDEAGNDLSFSGDGKDDLFTFQLSGTRDLRDSALQPTSGSVLRVSTEQSVPIGLGSIFFNRLRASYNYYIPINLIRFSEGPQTFALSVQGGTVLGDLPPYEAFSLGGTTTVRGYDEGAVGTGRSFVQGSAEYRFPIYSVVGGALFFDAATDFGTGGDVPGRPAEVRNKPGSGFGYGLGIRVQSPLGPIRVDFALNDDGGSRFHFGLGERF</sequence>
<evidence type="ECO:0000256" key="6">
    <source>
        <dbReference type="SAM" id="MobiDB-lite"/>
    </source>
</evidence>
<dbReference type="EMBL" id="JAMXFF010000007">
    <property type="protein sequence ID" value="MCT7966088.1"/>
    <property type="molecule type" value="Genomic_DNA"/>
</dbReference>
<accession>A0ABT2MMY0</accession>
<keyword evidence="3 7" id="KW-0732">Signal</keyword>
<dbReference type="PANTHER" id="PTHR12815:SF47">
    <property type="entry name" value="TRANSLOCATION AND ASSEMBLY MODULE SUBUNIT TAMA"/>
    <property type="match status" value="1"/>
</dbReference>
<dbReference type="Gene3D" id="3.10.20.310">
    <property type="entry name" value="membrane protein fhac"/>
    <property type="match status" value="3"/>
</dbReference>
<comment type="caution">
    <text evidence="9">The sequence shown here is derived from an EMBL/GenBank/DDBJ whole genome shotgun (WGS) entry which is preliminary data.</text>
</comment>
<dbReference type="RefSeq" id="WP_368005731.1">
    <property type="nucleotide sequence ID" value="NZ_JAMXFF010000007.1"/>
</dbReference>
<dbReference type="Gene3D" id="2.40.160.50">
    <property type="entry name" value="membrane protein fhac: a member of the omp85/tpsb transporter family"/>
    <property type="match status" value="1"/>
</dbReference>
<feature type="region of interest" description="Disordered" evidence="6">
    <location>
        <begin position="86"/>
        <end position="128"/>
    </location>
</feature>
<feature type="domain" description="POTRA" evidence="8">
    <location>
        <begin position="332"/>
        <end position="407"/>
    </location>
</feature>
<keyword evidence="5" id="KW-0998">Cell outer membrane</keyword>
<dbReference type="PROSITE" id="PS51779">
    <property type="entry name" value="POTRA"/>
    <property type="match status" value="2"/>
</dbReference>
<evidence type="ECO:0000256" key="5">
    <source>
        <dbReference type="ARBA" id="ARBA00023237"/>
    </source>
</evidence>
<feature type="region of interest" description="Disordered" evidence="6">
    <location>
        <begin position="153"/>
        <end position="176"/>
    </location>
</feature>
<feature type="region of interest" description="Disordered" evidence="6">
    <location>
        <begin position="188"/>
        <end position="257"/>
    </location>
</feature>
<feature type="compositionally biased region" description="Low complexity" evidence="6">
    <location>
        <begin position="165"/>
        <end position="175"/>
    </location>
</feature>
<keyword evidence="10" id="KW-1185">Reference proteome</keyword>
<feature type="compositionally biased region" description="Acidic residues" evidence="6">
    <location>
        <begin position="215"/>
        <end position="233"/>
    </location>
</feature>
<name>A0ABT2MMY0_9CYAN</name>
<evidence type="ECO:0000256" key="1">
    <source>
        <dbReference type="ARBA" id="ARBA00004370"/>
    </source>
</evidence>
<feature type="signal peptide" evidence="7">
    <location>
        <begin position="1"/>
        <end position="20"/>
    </location>
</feature>